<evidence type="ECO:0000256" key="5">
    <source>
        <dbReference type="ARBA" id="ARBA00023163"/>
    </source>
</evidence>
<dbReference type="CDD" id="cd06170">
    <property type="entry name" value="LuxR_C_like"/>
    <property type="match status" value="1"/>
</dbReference>
<dbReference type="InterPro" id="IPR000792">
    <property type="entry name" value="Tscrpt_reg_LuxR_C"/>
</dbReference>
<keyword evidence="3" id="KW-0805">Transcription regulation</keyword>
<keyword evidence="1 6" id="KW-0597">Phosphoprotein</keyword>
<dbReference type="PANTHER" id="PTHR43214">
    <property type="entry name" value="TWO-COMPONENT RESPONSE REGULATOR"/>
    <property type="match status" value="1"/>
</dbReference>
<dbReference type="InterPro" id="IPR011006">
    <property type="entry name" value="CheY-like_superfamily"/>
</dbReference>
<protein>
    <submittedName>
        <fullName evidence="9">DNA-binding response regulator</fullName>
    </submittedName>
</protein>
<feature type="domain" description="HTH luxR-type" evidence="7">
    <location>
        <begin position="144"/>
        <end position="209"/>
    </location>
</feature>
<dbReference type="InterPro" id="IPR001789">
    <property type="entry name" value="Sig_transdc_resp-reg_receiver"/>
</dbReference>
<sequence>MKIKVLLVDDHDIVRTGIRMVVEKMADIHIVGEATNGQEAIDKALDLKPDVVLMDINMPRISGLEATRQITQSDPYIRIIILTIHAQNPYPKQLLDAGAIGYLTKGCAADELEHAIRQVYAGQRYVGADIAQQMALSMLPGGKNDSPFDVLGDREIEVVMLLVRGKKAKQIGAILDLKEKTVATYKYRILEKLDVNNEVQLTHLAIRHGLIEAKEVD</sequence>
<dbReference type="AlphaFoldDB" id="A0A917CDL7"/>
<reference evidence="9" key="2">
    <citation type="submission" date="2020-09" db="EMBL/GenBank/DDBJ databases">
        <authorList>
            <person name="Sun Q."/>
            <person name="Zhou Y."/>
        </authorList>
    </citation>
    <scope>NUCLEOTIDE SEQUENCE</scope>
    <source>
        <strain evidence="9">CGMCC 1.12181</strain>
    </source>
</reference>
<dbReference type="GO" id="GO:0000160">
    <property type="term" value="P:phosphorelay signal transduction system"/>
    <property type="evidence" value="ECO:0007669"/>
    <property type="project" value="UniProtKB-KW"/>
</dbReference>
<evidence type="ECO:0000256" key="2">
    <source>
        <dbReference type="ARBA" id="ARBA00023012"/>
    </source>
</evidence>
<dbReference type="PRINTS" id="PR00038">
    <property type="entry name" value="HTHLUXR"/>
</dbReference>
<dbReference type="InterPro" id="IPR058245">
    <property type="entry name" value="NreC/VraR/RcsB-like_REC"/>
</dbReference>
<dbReference type="PROSITE" id="PS50110">
    <property type="entry name" value="RESPONSE_REGULATORY"/>
    <property type="match status" value="1"/>
</dbReference>
<keyword evidence="5" id="KW-0804">Transcription</keyword>
<keyword evidence="4 9" id="KW-0238">DNA-binding</keyword>
<evidence type="ECO:0000256" key="6">
    <source>
        <dbReference type="PROSITE-ProRule" id="PRU00169"/>
    </source>
</evidence>
<accession>A0A917CDL7</accession>
<dbReference type="SUPFAM" id="SSF46894">
    <property type="entry name" value="C-terminal effector domain of the bipartite response regulators"/>
    <property type="match status" value="1"/>
</dbReference>
<feature type="domain" description="Response regulatory" evidence="8">
    <location>
        <begin position="4"/>
        <end position="120"/>
    </location>
</feature>
<organism evidence="9 10">
    <name type="scientific">Marinicella pacifica</name>
    <dbReference type="NCBI Taxonomy" id="1171543"/>
    <lineage>
        <taxon>Bacteria</taxon>
        <taxon>Pseudomonadati</taxon>
        <taxon>Pseudomonadota</taxon>
        <taxon>Gammaproteobacteria</taxon>
        <taxon>Lysobacterales</taxon>
        <taxon>Marinicellaceae</taxon>
        <taxon>Marinicella</taxon>
    </lineage>
</organism>
<dbReference type="GO" id="GO:0006355">
    <property type="term" value="P:regulation of DNA-templated transcription"/>
    <property type="evidence" value="ECO:0007669"/>
    <property type="project" value="InterPro"/>
</dbReference>
<dbReference type="SUPFAM" id="SSF52172">
    <property type="entry name" value="CheY-like"/>
    <property type="match status" value="1"/>
</dbReference>
<dbReference type="Pfam" id="PF00072">
    <property type="entry name" value="Response_reg"/>
    <property type="match status" value="1"/>
</dbReference>
<dbReference type="Gene3D" id="3.40.50.2300">
    <property type="match status" value="1"/>
</dbReference>
<gene>
    <name evidence="9" type="primary">uvrY</name>
    <name evidence="9" type="ORF">GCM10011365_03000</name>
</gene>
<evidence type="ECO:0000313" key="10">
    <source>
        <dbReference type="Proteomes" id="UP000605253"/>
    </source>
</evidence>
<evidence type="ECO:0000256" key="3">
    <source>
        <dbReference type="ARBA" id="ARBA00023015"/>
    </source>
</evidence>
<comment type="caution">
    <text evidence="9">The sequence shown here is derived from an EMBL/GenBank/DDBJ whole genome shotgun (WGS) entry which is preliminary data.</text>
</comment>
<dbReference type="SMART" id="SM00421">
    <property type="entry name" value="HTH_LUXR"/>
    <property type="match status" value="1"/>
</dbReference>
<evidence type="ECO:0000256" key="4">
    <source>
        <dbReference type="ARBA" id="ARBA00023125"/>
    </source>
</evidence>
<evidence type="ECO:0000256" key="1">
    <source>
        <dbReference type="ARBA" id="ARBA00022553"/>
    </source>
</evidence>
<dbReference type="RefSeq" id="WP_188363893.1">
    <property type="nucleotide sequence ID" value="NZ_BAABJF010000011.1"/>
</dbReference>
<dbReference type="Proteomes" id="UP000605253">
    <property type="component" value="Unassembled WGS sequence"/>
</dbReference>
<feature type="modified residue" description="4-aspartylphosphate" evidence="6">
    <location>
        <position position="55"/>
    </location>
</feature>
<proteinExistence type="predicted"/>
<reference evidence="9" key="1">
    <citation type="journal article" date="2014" name="Int. J. Syst. Evol. Microbiol.">
        <title>Complete genome sequence of Corynebacterium casei LMG S-19264T (=DSM 44701T), isolated from a smear-ripened cheese.</title>
        <authorList>
            <consortium name="US DOE Joint Genome Institute (JGI-PGF)"/>
            <person name="Walter F."/>
            <person name="Albersmeier A."/>
            <person name="Kalinowski J."/>
            <person name="Ruckert C."/>
        </authorList>
    </citation>
    <scope>NUCLEOTIDE SEQUENCE</scope>
    <source>
        <strain evidence="9">CGMCC 1.12181</strain>
    </source>
</reference>
<evidence type="ECO:0000259" key="8">
    <source>
        <dbReference type="PROSITE" id="PS50110"/>
    </source>
</evidence>
<keyword evidence="2" id="KW-0902">Two-component regulatory system</keyword>
<dbReference type="Pfam" id="PF00196">
    <property type="entry name" value="GerE"/>
    <property type="match status" value="1"/>
</dbReference>
<evidence type="ECO:0000259" key="7">
    <source>
        <dbReference type="PROSITE" id="PS50043"/>
    </source>
</evidence>
<dbReference type="PANTHER" id="PTHR43214:SF3">
    <property type="entry name" value="RESPONSE REGULATOR UVRY"/>
    <property type="match status" value="1"/>
</dbReference>
<dbReference type="InterPro" id="IPR039420">
    <property type="entry name" value="WalR-like"/>
</dbReference>
<name>A0A917CDL7_9GAMM</name>
<dbReference type="CDD" id="cd17535">
    <property type="entry name" value="REC_NarL-like"/>
    <property type="match status" value="1"/>
</dbReference>
<dbReference type="SMART" id="SM00448">
    <property type="entry name" value="REC"/>
    <property type="match status" value="1"/>
</dbReference>
<dbReference type="InterPro" id="IPR016032">
    <property type="entry name" value="Sig_transdc_resp-reg_C-effctor"/>
</dbReference>
<evidence type="ECO:0000313" key="9">
    <source>
        <dbReference type="EMBL" id="GGF85373.1"/>
    </source>
</evidence>
<dbReference type="PROSITE" id="PS00622">
    <property type="entry name" value="HTH_LUXR_1"/>
    <property type="match status" value="1"/>
</dbReference>
<dbReference type="GO" id="GO:0003677">
    <property type="term" value="F:DNA binding"/>
    <property type="evidence" value="ECO:0007669"/>
    <property type="project" value="UniProtKB-KW"/>
</dbReference>
<dbReference type="EMBL" id="BMEO01000001">
    <property type="protein sequence ID" value="GGF85373.1"/>
    <property type="molecule type" value="Genomic_DNA"/>
</dbReference>
<keyword evidence="10" id="KW-1185">Reference proteome</keyword>
<dbReference type="PROSITE" id="PS50043">
    <property type="entry name" value="HTH_LUXR_2"/>
    <property type="match status" value="1"/>
</dbReference>